<comment type="cofactor">
    <cofactor evidence="1">
        <name>Mg(2+)</name>
        <dbReference type="ChEBI" id="CHEBI:18420"/>
    </cofactor>
</comment>
<gene>
    <name evidence="9" type="ORF">SAMN05421761_102384</name>
</gene>
<dbReference type="GO" id="GO:0016779">
    <property type="term" value="F:nucleotidyltransferase activity"/>
    <property type="evidence" value="ECO:0007669"/>
    <property type="project" value="UniProtKB-KW"/>
</dbReference>
<accession>A0A1N7KVX4</accession>
<dbReference type="EMBL" id="FTOP01000002">
    <property type="protein sequence ID" value="SIS65714.1"/>
    <property type="molecule type" value="Genomic_DNA"/>
</dbReference>
<reference evidence="10" key="1">
    <citation type="submission" date="2017-01" db="EMBL/GenBank/DDBJ databases">
        <authorList>
            <person name="Varghese N."/>
            <person name="Submissions S."/>
        </authorList>
    </citation>
    <scope>NUCLEOTIDE SEQUENCE [LARGE SCALE GENOMIC DNA]</scope>
    <source>
        <strain evidence="10">DSM 46698</strain>
    </source>
</reference>
<dbReference type="PANTHER" id="PTHR33571">
    <property type="entry name" value="SSL8005 PROTEIN"/>
    <property type="match status" value="1"/>
</dbReference>
<dbReference type="InterPro" id="IPR041633">
    <property type="entry name" value="Polbeta"/>
</dbReference>
<keyword evidence="5" id="KW-0547">Nucleotide-binding</keyword>
<proteinExistence type="predicted"/>
<evidence type="ECO:0000313" key="10">
    <source>
        <dbReference type="Proteomes" id="UP000186026"/>
    </source>
</evidence>
<evidence type="ECO:0000256" key="3">
    <source>
        <dbReference type="ARBA" id="ARBA00022695"/>
    </source>
</evidence>
<evidence type="ECO:0000256" key="5">
    <source>
        <dbReference type="ARBA" id="ARBA00022741"/>
    </source>
</evidence>
<dbReference type="CDD" id="cd05403">
    <property type="entry name" value="NT_KNTase_like"/>
    <property type="match status" value="1"/>
</dbReference>
<keyword evidence="2" id="KW-0808">Transferase</keyword>
<dbReference type="InterPro" id="IPR052038">
    <property type="entry name" value="Type-VII_TA_antitoxin"/>
</dbReference>
<dbReference type="InterPro" id="IPR043519">
    <property type="entry name" value="NT_sf"/>
</dbReference>
<sequence length="97" mass="11213">MKITKSNIAKIKKLFDDYPVDRAYLFGSYARGDAGKNSDIDILLELNYNQHIGLKFIKLKNDLEDILNKPVDLLTTNTVSKHIQPFIEVDKQLIYEK</sequence>
<keyword evidence="6" id="KW-0067">ATP-binding</keyword>
<dbReference type="RefSeq" id="WP_076498770.1">
    <property type="nucleotide sequence ID" value="NZ_FTOP01000002.1"/>
</dbReference>
<keyword evidence="10" id="KW-1185">Reference proteome</keyword>
<evidence type="ECO:0000256" key="6">
    <source>
        <dbReference type="ARBA" id="ARBA00022840"/>
    </source>
</evidence>
<dbReference type="AlphaFoldDB" id="A0A1N7KVX4"/>
<keyword evidence="3" id="KW-0548">Nucleotidyltransferase</keyword>
<dbReference type="SUPFAM" id="SSF81301">
    <property type="entry name" value="Nucleotidyltransferase"/>
    <property type="match status" value="1"/>
</dbReference>
<protein>
    <recommendedName>
        <fullName evidence="8">Polymerase beta nucleotidyltransferase domain-containing protein</fullName>
    </recommendedName>
</protein>
<dbReference type="Pfam" id="PF18765">
    <property type="entry name" value="Polbeta"/>
    <property type="match status" value="1"/>
</dbReference>
<evidence type="ECO:0000256" key="7">
    <source>
        <dbReference type="ARBA" id="ARBA00022842"/>
    </source>
</evidence>
<dbReference type="OrthoDB" id="798692at2"/>
<dbReference type="PANTHER" id="PTHR33571:SF14">
    <property type="entry name" value="PROTEIN ADENYLYLTRANSFERASE MJ0435-RELATED"/>
    <property type="match status" value="1"/>
</dbReference>
<evidence type="ECO:0000259" key="8">
    <source>
        <dbReference type="Pfam" id="PF18765"/>
    </source>
</evidence>
<evidence type="ECO:0000256" key="4">
    <source>
        <dbReference type="ARBA" id="ARBA00022723"/>
    </source>
</evidence>
<dbReference type="Gene3D" id="3.30.460.10">
    <property type="entry name" value="Beta Polymerase, domain 2"/>
    <property type="match status" value="1"/>
</dbReference>
<evidence type="ECO:0000256" key="1">
    <source>
        <dbReference type="ARBA" id="ARBA00001946"/>
    </source>
</evidence>
<dbReference type="GO" id="GO:0005524">
    <property type="term" value="F:ATP binding"/>
    <property type="evidence" value="ECO:0007669"/>
    <property type="project" value="UniProtKB-KW"/>
</dbReference>
<feature type="domain" description="Polymerase beta nucleotidyltransferase" evidence="8">
    <location>
        <begin position="10"/>
        <end position="97"/>
    </location>
</feature>
<evidence type="ECO:0000313" key="9">
    <source>
        <dbReference type="EMBL" id="SIS65714.1"/>
    </source>
</evidence>
<keyword evidence="4" id="KW-0479">Metal-binding</keyword>
<dbReference type="STRING" id="529505.SAMN05421761_102384"/>
<evidence type="ECO:0000256" key="2">
    <source>
        <dbReference type="ARBA" id="ARBA00022679"/>
    </source>
</evidence>
<dbReference type="GO" id="GO:0046872">
    <property type="term" value="F:metal ion binding"/>
    <property type="evidence" value="ECO:0007669"/>
    <property type="project" value="UniProtKB-KW"/>
</dbReference>
<name>A0A1N7KVX4_9BACT</name>
<keyword evidence="7" id="KW-0460">Magnesium</keyword>
<organism evidence="9 10">
    <name type="scientific">Belliella pelovolcani</name>
    <dbReference type="NCBI Taxonomy" id="529505"/>
    <lineage>
        <taxon>Bacteria</taxon>
        <taxon>Pseudomonadati</taxon>
        <taxon>Bacteroidota</taxon>
        <taxon>Cytophagia</taxon>
        <taxon>Cytophagales</taxon>
        <taxon>Cyclobacteriaceae</taxon>
        <taxon>Belliella</taxon>
    </lineage>
</organism>
<dbReference type="Proteomes" id="UP000186026">
    <property type="component" value="Unassembled WGS sequence"/>
</dbReference>